<evidence type="ECO:0000256" key="3">
    <source>
        <dbReference type="ARBA" id="ARBA00022475"/>
    </source>
</evidence>
<evidence type="ECO:0000256" key="5">
    <source>
        <dbReference type="ARBA" id="ARBA00022989"/>
    </source>
</evidence>
<feature type="transmembrane region" description="Helical" evidence="7">
    <location>
        <begin position="182"/>
        <end position="201"/>
    </location>
</feature>
<dbReference type="GO" id="GO:0005886">
    <property type="term" value="C:plasma membrane"/>
    <property type="evidence" value="ECO:0007669"/>
    <property type="project" value="UniProtKB-SubCell"/>
</dbReference>
<accession>A0A3S8UIW2</accession>
<feature type="transmembrane region" description="Helical" evidence="7">
    <location>
        <begin position="238"/>
        <end position="261"/>
    </location>
</feature>
<feature type="transmembrane region" description="Helical" evidence="7">
    <location>
        <begin position="419"/>
        <end position="438"/>
    </location>
</feature>
<protein>
    <submittedName>
        <fullName evidence="9">DHA2 family efflux MFS transporter permease subunit</fullName>
    </submittedName>
</protein>
<gene>
    <name evidence="9" type="ORF">EJA05_11200</name>
</gene>
<comment type="subcellular location">
    <subcellularLocation>
        <location evidence="1">Cell membrane</location>
        <topology evidence="1">Multi-pass membrane protein</topology>
    </subcellularLocation>
</comment>
<dbReference type="Gene3D" id="1.20.1720.10">
    <property type="entry name" value="Multidrug resistance protein D"/>
    <property type="match status" value="1"/>
</dbReference>
<dbReference type="OrthoDB" id="9812221at2"/>
<feature type="transmembrane region" description="Helical" evidence="7">
    <location>
        <begin position="318"/>
        <end position="336"/>
    </location>
</feature>
<evidence type="ECO:0000256" key="7">
    <source>
        <dbReference type="SAM" id="Phobius"/>
    </source>
</evidence>
<dbReference type="PROSITE" id="PS50850">
    <property type="entry name" value="MFS"/>
    <property type="match status" value="1"/>
</dbReference>
<evidence type="ECO:0000256" key="1">
    <source>
        <dbReference type="ARBA" id="ARBA00004651"/>
    </source>
</evidence>
<feature type="transmembrane region" description="Helical" evidence="7">
    <location>
        <begin position="379"/>
        <end position="398"/>
    </location>
</feature>
<dbReference type="PANTHER" id="PTHR23501:SF197">
    <property type="entry name" value="COMD"/>
    <property type="match status" value="1"/>
</dbReference>
<keyword evidence="4 7" id="KW-0812">Transmembrane</keyword>
<feature type="transmembrane region" description="Helical" evidence="7">
    <location>
        <begin position="119"/>
        <end position="140"/>
    </location>
</feature>
<dbReference type="InterPro" id="IPR004638">
    <property type="entry name" value="EmrB-like"/>
</dbReference>
<evidence type="ECO:0000313" key="10">
    <source>
        <dbReference type="Proteomes" id="UP000268230"/>
    </source>
</evidence>
<feature type="transmembrane region" description="Helical" evidence="7">
    <location>
        <begin position="213"/>
        <end position="232"/>
    </location>
</feature>
<feature type="transmembrane region" description="Helical" evidence="7">
    <location>
        <begin position="63"/>
        <end position="82"/>
    </location>
</feature>
<proteinExistence type="predicted"/>
<feature type="transmembrane region" description="Helical" evidence="7">
    <location>
        <begin position="478"/>
        <end position="500"/>
    </location>
</feature>
<dbReference type="SUPFAM" id="SSF103473">
    <property type="entry name" value="MFS general substrate transporter"/>
    <property type="match status" value="1"/>
</dbReference>
<keyword evidence="5 7" id="KW-1133">Transmembrane helix</keyword>
<evidence type="ECO:0000256" key="6">
    <source>
        <dbReference type="ARBA" id="ARBA00023136"/>
    </source>
</evidence>
<dbReference type="Gene3D" id="1.20.1250.20">
    <property type="entry name" value="MFS general substrate transporter like domains"/>
    <property type="match status" value="1"/>
</dbReference>
<dbReference type="Pfam" id="PF07690">
    <property type="entry name" value="MFS_1"/>
    <property type="match status" value="1"/>
</dbReference>
<dbReference type="GO" id="GO:0022857">
    <property type="term" value="F:transmembrane transporter activity"/>
    <property type="evidence" value="ECO:0007669"/>
    <property type="project" value="InterPro"/>
</dbReference>
<feature type="transmembrane region" description="Helical" evidence="7">
    <location>
        <begin position="94"/>
        <end position="113"/>
    </location>
</feature>
<dbReference type="InterPro" id="IPR036259">
    <property type="entry name" value="MFS_trans_sf"/>
</dbReference>
<organism evidence="9 10">
    <name type="scientific">Pseudomonas entomophila</name>
    <dbReference type="NCBI Taxonomy" id="312306"/>
    <lineage>
        <taxon>Bacteria</taxon>
        <taxon>Pseudomonadati</taxon>
        <taxon>Pseudomonadota</taxon>
        <taxon>Gammaproteobacteria</taxon>
        <taxon>Pseudomonadales</taxon>
        <taxon>Pseudomonadaceae</taxon>
        <taxon>Pseudomonas</taxon>
    </lineage>
</organism>
<dbReference type="PANTHER" id="PTHR23501">
    <property type="entry name" value="MAJOR FACILITATOR SUPERFAMILY"/>
    <property type="match status" value="1"/>
</dbReference>
<feature type="transmembrane region" description="Helical" evidence="7">
    <location>
        <begin position="152"/>
        <end position="170"/>
    </location>
</feature>
<dbReference type="PRINTS" id="PR01036">
    <property type="entry name" value="TCRTETB"/>
</dbReference>
<reference evidence="9 10" key="1">
    <citation type="submission" date="2018-12" db="EMBL/GenBank/DDBJ databases">
        <authorList>
            <person name="Li S."/>
            <person name="Yang R."/>
            <person name="Chen G."/>
            <person name="Zou L."/>
            <person name="Zhang C."/>
            <person name="Chen Y."/>
            <person name="Liu Z."/>
            <person name="Li Y."/>
            <person name="Yan Y."/>
            <person name="Huang M."/>
            <person name="Chen T."/>
        </authorList>
    </citation>
    <scope>NUCLEOTIDE SEQUENCE [LARGE SCALE GENOMIC DNA]</scope>
    <source>
        <strain evidence="9 10">1257</strain>
    </source>
</reference>
<feature type="transmembrane region" description="Helical" evidence="7">
    <location>
        <begin position="28"/>
        <end position="51"/>
    </location>
</feature>
<dbReference type="InterPro" id="IPR020846">
    <property type="entry name" value="MFS_dom"/>
</dbReference>
<keyword evidence="2" id="KW-0813">Transport</keyword>
<evidence type="ECO:0000313" key="9">
    <source>
        <dbReference type="EMBL" id="AZL68258.1"/>
    </source>
</evidence>
<keyword evidence="6 7" id="KW-0472">Membrane</keyword>
<evidence type="ECO:0000259" key="8">
    <source>
        <dbReference type="PROSITE" id="PS50850"/>
    </source>
</evidence>
<dbReference type="FunFam" id="1.20.1720.10:FF:000004">
    <property type="entry name" value="EmrB/QacA family drug resistance transporter"/>
    <property type="match status" value="1"/>
</dbReference>
<dbReference type="AlphaFoldDB" id="A0A3S8UIW2"/>
<feature type="domain" description="Major facilitator superfamily (MFS) profile" evidence="8">
    <location>
        <begin position="29"/>
        <end position="505"/>
    </location>
</feature>
<feature type="transmembrane region" description="Helical" evidence="7">
    <location>
        <begin position="348"/>
        <end position="367"/>
    </location>
</feature>
<dbReference type="CDD" id="cd17502">
    <property type="entry name" value="MFS_Azr1_MDR_like"/>
    <property type="match status" value="1"/>
</dbReference>
<feature type="transmembrane region" description="Helical" evidence="7">
    <location>
        <begin position="282"/>
        <end position="306"/>
    </location>
</feature>
<dbReference type="Proteomes" id="UP000268230">
    <property type="component" value="Chromosome"/>
</dbReference>
<sequence length="510" mass="54124">MPLSPRPGQPMTTPSTALEHDAHPPIPLLLGALLLVMFLAALDQTIVSTALPTIVSELGGLRWLSWVVTAYLLASTVVVPLYGKFGDLYGRKRVLQVAIVLFLAGSALCGVAQNMTELVLLRALQGLGGGGLMVVAMAAIGDVIPPAERGRYQGLFGGVFGLATVVGPLIGGFLVEQLSWRWIFYINLPLGLLALLVIGSVFRPHAARVKHVIDYLGACFLTLTLACVVLITSLGGNLLAWGSLDILCLALFALIGLVGFIHEQRRAAEPIMPLHLFRHRTFALAGLIGFIVGMSLFGSVTFLPLYLQVVKNATPTSAGLQMLPLMGGLLVVSAITGRLISRWGRYRMFPILGTLLQAIALALLSRLDEHTPMAVMNLYMGLLGAGLGMVMQVLVLAVQNSVEPRHMGVATSGATLFRSIGGAIGVSVFGALFSHALLERLAQAFPADTPAPTSLSPEQVHALAAPLQQAYLVAFSGAMHGVFLVACLITCLAFALSWLLREVPLRKALA</sequence>
<dbReference type="EMBL" id="CP034338">
    <property type="protein sequence ID" value="AZL68258.1"/>
    <property type="molecule type" value="Genomic_DNA"/>
</dbReference>
<dbReference type="NCBIfam" id="TIGR00711">
    <property type="entry name" value="efflux_EmrB"/>
    <property type="match status" value="1"/>
</dbReference>
<dbReference type="InterPro" id="IPR011701">
    <property type="entry name" value="MFS"/>
</dbReference>
<evidence type="ECO:0000256" key="2">
    <source>
        <dbReference type="ARBA" id="ARBA00022448"/>
    </source>
</evidence>
<evidence type="ECO:0000256" key="4">
    <source>
        <dbReference type="ARBA" id="ARBA00022692"/>
    </source>
</evidence>
<name>A0A3S8UIW2_9PSED</name>
<dbReference type="KEGG" id="pory:EJA05_11200"/>
<keyword evidence="3" id="KW-1003">Cell membrane</keyword>